<comment type="similarity">
    <text evidence="1">Belongs to the ParB family.</text>
</comment>
<evidence type="ECO:0000313" key="4">
    <source>
        <dbReference type="EMBL" id="RID91140.1"/>
    </source>
</evidence>
<proteinExistence type="inferred from homology"/>
<dbReference type="InterPro" id="IPR017819">
    <property type="entry name" value="Plasmid_partition_RepB"/>
</dbReference>
<feature type="compositionally biased region" description="Pro residues" evidence="2">
    <location>
        <begin position="8"/>
        <end position="18"/>
    </location>
</feature>
<dbReference type="SMART" id="SM00470">
    <property type="entry name" value="ParB"/>
    <property type="match status" value="1"/>
</dbReference>
<evidence type="ECO:0000313" key="5">
    <source>
        <dbReference type="Proteomes" id="UP000266649"/>
    </source>
</evidence>
<reference evidence="4 5" key="1">
    <citation type="submission" date="2018-09" db="EMBL/GenBank/DDBJ databases">
        <title>Gemmobacter lutimaris sp. nov., a marine bacterium isolated from tidal flat.</title>
        <authorList>
            <person name="Lee D.W."/>
            <person name="Yoo Y."/>
            <person name="Kim J.-J."/>
            <person name="Kim B.S."/>
        </authorList>
    </citation>
    <scope>NUCLEOTIDE SEQUENCE [LARGE SCALE GENOMIC DNA]</scope>
    <source>
        <strain evidence="4 5">YJ-T1-11</strain>
    </source>
</reference>
<dbReference type="PANTHER" id="PTHR33375">
    <property type="entry name" value="CHROMOSOME-PARTITIONING PROTEIN PARB-RELATED"/>
    <property type="match status" value="1"/>
</dbReference>
<dbReference type="EMBL" id="QXXQ01000008">
    <property type="protein sequence ID" value="RID91140.1"/>
    <property type="molecule type" value="Genomic_DNA"/>
</dbReference>
<protein>
    <submittedName>
        <fullName evidence="4">Plasmid partitioning protein RepB</fullName>
    </submittedName>
</protein>
<dbReference type="GO" id="GO:0005694">
    <property type="term" value="C:chromosome"/>
    <property type="evidence" value="ECO:0007669"/>
    <property type="project" value="TreeGrafter"/>
</dbReference>
<evidence type="ECO:0000259" key="3">
    <source>
        <dbReference type="SMART" id="SM00470"/>
    </source>
</evidence>
<dbReference type="Proteomes" id="UP000266649">
    <property type="component" value="Unassembled WGS sequence"/>
</dbReference>
<dbReference type="GO" id="GO:0003677">
    <property type="term" value="F:DNA binding"/>
    <property type="evidence" value="ECO:0007669"/>
    <property type="project" value="InterPro"/>
</dbReference>
<dbReference type="InterPro" id="IPR036086">
    <property type="entry name" value="ParB/Sulfiredoxin_sf"/>
</dbReference>
<dbReference type="SUPFAM" id="SSF110849">
    <property type="entry name" value="ParB/Sulfiredoxin"/>
    <property type="match status" value="1"/>
</dbReference>
<dbReference type="InterPro" id="IPR003115">
    <property type="entry name" value="ParB_N"/>
</dbReference>
<dbReference type="InterPro" id="IPR037972">
    <property type="entry name" value="RepB_N"/>
</dbReference>
<feature type="region of interest" description="Disordered" evidence="2">
    <location>
        <begin position="1"/>
        <end position="42"/>
    </location>
</feature>
<keyword evidence="5" id="KW-1185">Reference proteome</keyword>
<dbReference type="AlphaFoldDB" id="A0A398BT87"/>
<dbReference type="PANTHER" id="PTHR33375:SF1">
    <property type="entry name" value="CHROMOSOME-PARTITIONING PROTEIN PARB-RELATED"/>
    <property type="match status" value="1"/>
</dbReference>
<dbReference type="NCBIfam" id="TIGR03454">
    <property type="entry name" value="partition_RepB"/>
    <property type="match status" value="1"/>
</dbReference>
<evidence type="ECO:0000256" key="1">
    <source>
        <dbReference type="ARBA" id="ARBA00006295"/>
    </source>
</evidence>
<dbReference type="NCBIfam" id="TIGR00180">
    <property type="entry name" value="parB_part"/>
    <property type="match status" value="1"/>
</dbReference>
<dbReference type="Gene3D" id="3.90.1530.30">
    <property type="match status" value="1"/>
</dbReference>
<gene>
    <name evidence="4" type="primary">repB</name>
    <name evidence="4" type="ORF">D2N39_14695</name>
</gene>
<dbReference type="InterPro" id="IPR050336">
    <property type="entry name" value="Chromosome_partition/occlusion"/>
</dbReference>
<comment type="caution">
    <text evidence="4">The sequence shown here is derived from an EMBL/GenBank/DDBJ whole genome shotgun (WGS) entry which is preliminary data.</text>
</comment>
<sequence length="324" mass="35460">MARRNIFQPPPPPAPQTEPAPAESRPRFPNTGPMSGVKSTLRDLSSNAIREIDPTLIEDDGPRDRLAITDADVTELAESIRHHGQQVPIMVRPLAETPGRYRIVYGRRRLQALKLAGLPAKALIRSLSDEQAILAQGQENSLRVDPSFIEKAVFVSELAANGYDTAVILDALAIDKPMLSRMTKVARTIPASVIRFVGPAHGIGRRRWEDLADTARDHGLNLEELADRLSANAAAISSDDRFAQLQAATIKASTPARQAPPTEPDVAVRDTSGATIAEVKSTPRALTIRFGQSGDPAFTDWLRANAEHEILRLYRSWKSGHRTD</sequence>
<dbReference type="RefSeq" id="WP_119135530.1">
    <property type="nucleotide sequence ID" value="NZ_QXXQ01000008.1"/>
</dbReference>
<feature type="domain" description="ParB-like N-terminal" evidence="3">
    <location>
        <begin position="50"/>
        <end position="141"/>
    </location>
</feature>
<dbReference type="Pfam" id="PF02195">
    <property type="entry name" value="ParB_N"/>
    <property type="match status" value="1"/>
</dbReference>
<dbReference type="CDD" id="cd16405">
    <property type="entry name" value="RepB_like_N"/>
    <property type="match status" value="1"/>
</dbReference>
<dbReference type="Pfam" id="PF07506">
    <property type="entry name" value="RepB"/>
    <property type="match status" value="1"/>
</dbReference>
<dbReference type="OrthoDB" id="7908920at2"/>
<name>A0A398BT87_9RHOB</name>
<dbReference type="GO" id="GO:0007059">
    <property type="term" value="P:chromosome segregation"/>
    <property type="evidence" value="ECO:0007669"/>
    <property type="project" value="TreeGrafter"/>
</dbReference>
<dbReference type="InterPro" id="IPR011111">
    <property type="entry name" value="Plasmid_RepB"/>
</dbReference>
<organism evidence="4 5">
    <name type="scientific">Gemmobacter lutimaris</name>
    <dbReference type="NCBI Taxonomy" id="2306023"/>
    <lineage>
        <taxon>Bacteria</taxon>
        <taxon>Pseudomonadati</taxon>
        <taxon>Pseudomonadota</taxon>
        <taxon>Alphaproteobacteria</taxon>
        <taxon>Rhodobacterales</taxon>
        <taxon>Paracoccaceae</taxon>
        <taxon>Gemmobacter</taxon>
    </lineage>
</organism>
<evidence type="ECO:0000256" key="2">
    <source>
        <dbReference type="SAM" id="MobiDB-lite"/>
    </source>
</evidence>
<accession>A0A398BT87</accession>
<dbReference type="InterPro" id="IPR004437">
    <property type="entry name" value="ParB/RepB/Spo0J"/>
</dbReference>